<sequence>MEALSRMISALVNNDFMAGFSIGDPNMGIINISHLLSIDDTLIFCEANQNQVRALKALILYFEAMSSLKVNFDKSEMVPVGKVNNISQLASTLGCKVSSLPMNYLGLPLGAASRAILIWDMVIERIERRLARWKRLYLSKSCKITLIKSTLSNLPTYFLSLFPIPTGVSYQI</sequence>
<name>A0A2I4FTL3_JUGRE</name>
<dbReference type="Proteomes" id="UP000235220">
    <property type="component" value="Chromosome 7"/>
</dbReference>
<gene>
    <name evidence="2" type="primary">LOC109001936</name>
</gene>
<accession>A0A2I4FTL3</accession>
<evidence type="ECO:0000313" key="2">
    <source>
        <dbReference type="RefSeq" id="XP_018834993.1"/>
    </source>
</evidence>
<evidence type="ECO:0000313" key="1">
    <source>
        <dbReference type="Proteomes" id="UP000235220"/>
    </source>
</evidence>
<dbReference type="Gramene" id="Jr07_27690_p1">
    <property type="protein sequence ID" value="cds.Jr07_27690_p1"/>
    <property type="gene ID" value="Jr07_27690"/>
</dbReference>
<dbReference type="RefSeq" id="XP_018834993.1">
    <property type="nucleotide sequence ID" value="XM_018979448.1"/>
</dbReference>
<proteinExistence type="predicted"/>
<protein>
    <submittedName>
        <fullName evidence="2">Uncharacterized protein LOC109001936</fullName>
    </submittedName>
</protein>
<dbReference type="STRING" id="51240.A0A2I4FTL3"/>
<dbReference type="OrthoDB" id="1938625at2759"/>
<organism evidence="1 2">
    <name type="scientific">Juglans regia</name>
    <name type="common">English walnut</name>
    <dbReference type="NCBI Taxonomy" id="51240"/>
    <lineage>
        <taxon>Eukaryota</taxon>
        <taxon>Viridiplantae</taxon>
        <taxon>Streptophyta</taxon>
        <taxon>Embryophyta</taxon>
        <taxon>Tracheophyta</taxon>
        <taxon>Spermatophyta</taxon>
        <taxon>Magnoliopsida</taxon>
        <taxon>eudicotyledons</taxon>
        <taxon>Gunneridae</taxon>
        <taxon>Pentapetalae</taxon>
        <taxon>rosids</taxon>
        <taxon>fabids</taxon>
        <taxon>Fagales</taxon>
        <taxon>Juglandaceae</taxon>
        <taxon>Juglans</taxon>
    </lineage>
</organism>
<keyword evidence="1" id="KW-1185">Reference proteome</keyword>
<dbReference type="KEGG" id="jre:109001936"/>
<dbReference type="PANTHER" id="PTHR33116:SF78">
    <property type="entry name" value="OS12G0587133 PROTEIN"/>
    <property type="match status" value="1"/>
</dbReference>
<dbReference type="PANTHER" id="PTHR33116">
    <property type="entry name" value="REVERSE TRANSCRIPTASE ZINC-BINDING DOMAIN-CONTAINING PROTEIN-RELATED-RELATED"/>
    <property type="match status" value="1"/>
</dbReference>
<reference evidence="2" key="1">
    <citation type="submission" date="2025-08" db="UniProtKB">
        <authorList>
            <consortium name="RefSeq"/>
        </authorList>
    </citation>
    <scope>IDENTIFICATION</scope>
    <source>
        <tissue evidence="2">Leaves</tissue>
    </source>
</reference>
<dbReference type="AlphaFoldDB" id="A0A2I4FTL3"/>
<dbReference type="GeneID" id="109001936"/>